<gene>
    <name evidence="6" type="ORF">Taro_026243</name>
</gene>
<comment type="caution">
    <text evidence="6">The sequence shown here is derived from an EMBL/GenBank/DDBJ whole genome shotgun (WGS) entry which is preliminary data.</text>
</comment>
<reference evidence="6" key="1">
    <citation type="submission" date="2017-07" db="EMBL/GenBank/DDBJ databases">
        <title>Taro Niue Genome Assembly and Annotation.</title>
        <authorList>
            <person name="Atibalentja N."/>
            <person name="Keating K."/>
            <person name="Fields C.J."/>
        </authorList>
    </citation>
    <scope>NUCLEOTIDE SEQUENCE</scope>
    <source>
        <strain evidence="6">Niue_2</strain>
        <tissue evidence="6">Leaf</tissue>
    </source>
</reference>
<dbReference type="Pfam" id="PF01159">
    <property type="entry name" value="Ribosomal_L6e"/>
    <property type="match status" value="1"/>
</dbReference>
<dbReference type="Pfam" id="PF03868">
    <property type="entry name" value="Ribosomal_L6e_N"/>
    <property type="match status" value="1"/>
</dbReference>
<feature type="domain" description="Large ribosomal subunit protein uL6 N-terminal" evidence="5">
    <location>
        <begin position="4"/>
        <end position="57"/>
    </location>
</feature>
<dbReference type="GO" id="GO:0003723">
    <property type="term" value="F:RNA binding"/>
    <property type="evidence" value="ECO:0007669"/>
    <property type="project" value="TreeGrafter"/>
</dbReference>
<keyword evidence="7" id="KW-1185">Reference proteome</keyword>
<evidence type="ECO:0000313" key="6">
    <source>
        <dbReference type="EMBL" id="MQL93589.1"/>
    </source>
</evidence>
<dbReference type="SUPFAM" id="SSF50104">
    <property type="entry name" value="Translation proteins SH3-like domain"/>
    <property type="match status" value="2"/>
</dbReference>
<dbReference type="PROSITE" id="PS01170">
    <property type="entry name" value="RIBOSOMAL_L6E"/>
    <property type="match status" value="1"/>
</dbReference>
<dbReference type="InterPro" id="IPR000915">
    <property type="entry name" value="60S_ribosomal_eL6"/>
</dbReference>
<dbReference type="GO" id="GO:0002181">
    <property type="term" value="P:cytoplasmic translation"/>
    <property type="evidence" value="ECO:0007669"/>
    <property type="project" value="TreeGrafter"/>
</dbReference>
<evidence type="ECO:0000259" key="5">
    <source>
        <dbReference type="Pfam" id="PF03868"/>
    </source>
</evidence>
<dbReference type="PANTHER" id="PTHR10715">
    <property type="entry name" value="60S RIBOSOMAL PROTEIN L6"/>
    <property type="match status" value="1"/>
</dbReference>
<feature type="compositionally biased region" description="Basic and acidic residues" evidence="4">
    <location>
        <begin position="45"/>
        <end position="58"/>
    </location>
</feature>
<dbReference type="OrthoDB" id="2436667at2759"/>
<protein>
    <recommendedName>
        <fullName evidence="3">60S ribosomal protein L6</fullName>
    </recommendedName>
</protein>
<dbReference type="InterPro" id="IPR005568">
    <property type="entry name" value="Ribosomal_uL6_N"/>
</dbReference>
<dbReference type="GO" id="GO:0000027">
    <property type="term" value="P:ribosomal large subunit assembly"/>
    <property type="evidence" value="ECO:0007669"/>
    <property type="project" value="TreeGrafter"/>
</dbReference>
<accession>A0A843VQR1</accession>
<dbReference type="CDD" id="cd13156">
    <property type="entry name" value="KOW_RPL6"/>
    <property type="match status" value="1"/>
</dbReference>
<dbReference type="AlphaFoldDB" id="A0A843VQR1"/>
<comment type="similarity">
    <text evidence="3">Belongs to the eukaryotic ribosomal protein eL6 family.</text>
</comment>
<dbReference type="PANTHER" id="PTHR10715:SF0">
    <property type="entry name" value="LARGE RIBOSOMAL SUBUNIT PROTEIN EL6"/>
    <property type="match status" value="1"/>
</dbReference>
<sequence length="261" mass="29071">MAARSKPRVTRNAELVRGIGKVSRSKMYHKRGLWAIKAKHGGAFPRHEKQAPAEEKAPAKAPKFYPADDVKRPLANTRKPKPTKLRASITPGTVLILLAGRFMGKRVVFLKQLASGLLLVTECDSFFPEISHCFASDDVETHFPVGLFGGPFKINGVPLRRVNQAYVIATSTKVDISGVDVEKFDDKYFAKEVQRKKKKGEGEFFEGDKQEAKALPQEKKDDQKAVDAPLIKAIEGVPDLRSYLAARFSLRDGMKPHELVF</sequence>
<evidence type="ECO:0000256" key="3">
    <source>
        <dbReference type="RuleBase" id="RU000662"/>
    </source>
</evidence>
<keyword evidence="1 3" id="KW-0689">Ribosomal protein</keyword>
<dbReference type="GO" id="GO:0003735">
    <property type="term" value="F:structural constituent of ribosome"/>
    <property type="evidence" value="ECO:0007669"/>
    <property type="project" value="InterPro"/>
</dbReference>
<name>A0A843VQR1_COLES</name>
<evidence type="ECO:0000256" key="4">
    <source>
        <dbReference type="SAM" id="MobiDB-lite"/>
    </source>
</evidence>
<dbReference type="InterPro" id="IPR049633">
    <property type="entry name" value="Ribosomal_eL6_CS"/>
</dbReference>
<dbReference type="EMBL" id="NMUH01001578">
    <property type="protein sequence ID" value="MQL93589.1"/>
    <property type="molecule type" value="Genomic_DNA"/>
</dbReference>
<keyword evidence="2 3" id="KW-0687">Ribonucleoprotein</keyword>
<dbReference type="InterPro" id="IPR008991">
    <property type="entry name" value="Translation_prot_SH3-like_sf"/>
</dbReference>
<evidence type="ECO:0000256" key="1">
    <source>
        <dbReference type="ARBA" id="ARBA00022980"/>
    </source>
</evidence>
<organism evidence="6 7">
    <name type="scientific">Colocasia esculenta</name>
    <name type="common">Wild taro</name>
    <name type="synonym">Arum esculentum</name>
    <dbReference type="NCBI Taxonomy" id="4460"/>
    <lineage>
        <taxon>Eukaryota</taxon>
        <taxon>Viridiplantae</taxon>
        <taxon>Streptophyta</taxon>
        <taxon>Embryophyta</taxon>
        <taxon>Tracheophyta</taxon>
        <taxon>Spermatophyta</taxon>
        <taxon>Magnoliopsida</taxon>
        <taxon>Liliopsida</taxon>
        <taxon>Araceae</taxon>
        <taxon>Aroideae</taxon>
        <taxon>Colocasieae</taxon>
        <taxon>Colocasia</taxon>
    </lineage>
</organism>
<proteinExistence type="inferred from homology"/>
<evidence type="ECO:0000313" key="7">
    <source>
        <dbReference type="Proteomes" id="UP000652761"/>
    </source>
</evidence>
<evidence type="ECO:0000256" key="2">
    <source>
        <dbReference type="ARBA" id="ARBA00023274"/>
    </source>
</evidence>
<dbReference type="Proteomes" id="UP000652761">
    <property type="component" value="Unassembled WGS sequence"/>
</dbReference>
<feature type="region of interest" description="Disordered" evidence="4">
    <location>
        <begin position="43"/>
        <end position="67"/>
    </location>
</feature>
<dbReference type="InterPro" id="IPR041997">
    <property type="entry name" value="Ribosomal_eL6_KOW"/>
</dbReference>
<dbReference type="GO" id="GO:0022625">
    <property type="term" value="C:cytosolic large ribosomal subunit"/>
    <property type="evidence" value="ECO:0007669"/>
    <property type="project" value="TreeGrafter"/>
</dbReference>